<evidence type="ECO:0000313" key="8">
    <source>
        <dbReference type="EMBL" id="KDQ14137.1"/>
    </source>
</evidence>
<dbReference type="InterPro" id="IPR008906">
    <property type="entry name" value="HATC_C_dom"/>
</dbReference>
<feature type="region of interest" description="Disordered" evidence="6">
    <location>
        <begin position="231"/>
        <end position="265"/>
    </location>
</feature>
<keyword evidence="5" id="KW-0539">Nucleus</keyword>
<feature type="compositionally biased region" description="Basic and acidic residues" evidence="6">
    <location>
        <begin position="231"/>
        <end position="250"/>
    </location>
</feature>
<keyword evidence="2" id="KW-0479">Metal-binding</keyword>
<dbReference type="PANTHER" id="PTHR46481:SF10">
    <property type="entry name" value="ZINC FINGER BED DOMAIN-CONTAINING PROTEIN 39"/>
    <property type="match status" value="1"/>
</dbReference>
<evidence type="ECO:0000256" key="3">
    <source>
        <dbReference type="ARBA" id="ARBA00022771"/>
    </source>
</evidence>
<evidence type="ECO:0000256" key="2">
    <source>
        <dbReference type="ARBA" id="ARBA00022723"/>
    </source>
</evidence>
<name>A0A067MQG8_BOTB1</name>
<gene>
    <name evidence="8" type="ORF">BOTBODRAFT_110568</name>
</gene>
<dbReference type="OrthoDB" id="3359487at2759"/>
<keyword evidence="9" id="KW-1185">Reference proteome</keyword>
<organism evidence="8 9">
    <name type="scientific">Botryobasidium botryosum (strain FD-172 SS1)</name>
    <dbReference type="NCBI Taxonomy" id="930990"/>
    <lineage>
        <taxon>Eukaryota</taxon>
        <taxon>Fungi</taxon>
        <taxon>Dikarya</taxon>
        <taxon>Basidiomycota</taxon>
        <taxon>Agaricomycotina</taxon>
        <taxon>Agaricomycetes</taxon>
        <taxon>Cantharellales</taxon>
        <taxon>Botryobasidiaceae</taxon>
        <taxon>Botryobasidium</taxon>
    </lineage>
</organism>
<dbReference type="GO" id="GO:0005634">
    <property type="term" value="C:nucleus"/>
    <property type="evidence" value="ECO:0007669"/>
    <property type="project" value="UniProtKB-SubCell"/>
</dbReference>
<evidence type="ECO:0000313" key="9">
    <source>
        <dbReference type="Proteomes" id="UP000027195"/>
    </source>
</evidence>
<protein>
    <recommendedName>
        <fullName evidence="7">HAT C-terminal dimerisation domain-containing protein</fullName>
    </recommendedName>
</protein>
<evidence type="ECO:0000256" key="6">
    <source>
        <dbReference type="SAM" id="MobiDB-lite"/>
    </source>
</evidence>
<evidence type="ECO:0000256" key="1">
    <source>
        <dbReference type="ARBA" id="ARBA00004123"/>
    </source>
</evidence>
<keyword evidence="3" id="KW-0863">Zinc-finger</keyword>
<dbReference type="SUPFAM" id="SSF53098">
    <property type="entry name" value="Ribonuclease H-like"/>
    <property type="match status" value="1"/>
</dbReference>
<evidence type="ECO:0000256" key="5">
    <source>
        <dbReference type="ARBA" id="ARBA00023242"/>
    </source>
</evidence>
<dbReference type="AlphaFoldDB" id="A0A067MQG8"/>
<sequence>QVIPIIDVLHDCLIRTAADTTKHCTVRHAAQRGIATINKYYSLTDESYVARFALLLHPTFKTDYMQDQEWPSSWIDTALDLLRQEWKANYVPRPQATPAETTAADISLVDFDRYQKQKRAAATHAAIDQLESYLAQDSFSVDDPLAYWNQKWSDGVWPELTQMALDYLTIPATSVNVEHAFSFGCQTISLYWHSLRSETIRASIVFGDRCKQGLVNDDELVEWLCEKVSRAGRPRREEPHGDDSSDRGEETGNGDVIDDGWSFLD</sequence>
<dbReference type="GO" id="GO:0008270">
    <property type="term" value="F:zinc ion binding"/>
    <property type="evidence" value="ECO:0007669"/>
    <property type="project" value="UniProtKB-KW"/>
</dbReference>
<dbReference type="HOGENOM" id="CLU_009123_4_3_1"/>
<evidence type="ECO:0000256" key="4">
    <source>
        <dbReference type="ARBA" id="ARBA00022833"/>
    </source>
</evidence>
<evidence type="ECO:0000259" key="7">
    <source>
        <dbReference type="Pfam" id="PF05699"/>
    </source>
</evidence>
<dbReference type="InterPro" id="IPR052035">
    <property type="entry name" value="ZnF_BED_domain_contain"/>
</dbReference>
<proteinExistence type="predicted"/>
<feature type="domain" description="HAT C-terminal dimerisation" evidence="7">
    <location>
        <begin position="130"/>
        <end position="203"/>
    </location>
</feature>
<comment type="subcellular location">
    <subcellularLocation>
        <location evidence="1">Nucleus</location>
    </subcellularLocation>
</comment>
<dbReference type="GO" id="GO:0046983">
    <property type="term" value="F:protein dimerization activity"/>
    <property type="evidence" value="ECO:0007669"/>
    <property type="project" value="InterPro"/>
</dbReference>
<dbReference type="EMBL" id="KL198039">
    <property type="protein sequence ID" value="KDQ14137.1"/>
    <property type="molecule type" value="Genomic_DNA"/>
</dbReference>
<dbReference type="Proteomes" id="UP000027195">
    <property type="component" value="Unassembled WGS sequence"/>
</dbReference>
<accession>A0A067MQG8</accession>
<reference evidence="9" key="1">
    <citation type="journal article" date="2014" name="Proc. Natl. Acad. Sci. U.S.A.">
        <title>Extensive sampling of basidiomycete genomes demonstrates inadequacy of the white-rot/brown-rot paradigm for wood decay fungi.</title>
        <authorList>
            <person name="Riley R."/>
            <person name="Salamov A.A."/>
            <person name="Brown D.W."/>
            <person name="Nagy L.G."/>
            <person name="Floudas D."/>
            <person name="Held B.W."/>
            <person name="Levasseur A."/>
            <person name="Lombard V."/>
            <person name="Morin E."/>
            <person name="Otillar R."/>
            <person name="Lindquist E.A."/>
            <person name="Sun H."/>
            <person name="LaButti K.M."/>
            <person name="Schmutz J."/>
            <person name="Jabbour D."/>
            <person name="Luo H."/>
            <person name="Baker S.E."/>
            <person name="Pisabarro A.G."/>
            <person name="Walton J.D."/>
            <person name="Blanchette R.A."/>
            <person name="Henrissat B."/>
            <person name="Martin F."/>
            <person name="Cullen D."/>
            <person name="Hibbett D.S."/>
            <person name="Grigoriev I.V."/>
        </authorList>
    </citation>
    <scope>NUCLEOTIDE SEQUENCE [LARGE SCALE GENOMIC DNA]</scope>
    <source>
        <strain evidence="9">FD-172 SS1</strain>
    </source>
</reference>
<keyword evidence="4" id="KW-0862">Zinc</keyword>
<dbReference type="PANTHER" id="PTHR46481">
    <property type="entry name" value="ZINC FINGER BED DOMAIN-CONTAINING PROTEIN 4"/>
    <property type="match status" value="1"/>
</dbReference>
<dbReference type="InterPro" id="IPR012337">
    <property type="entry name" value="RNaseH-like_sf"/>
</dbReference>
<dbReference type="Pfam" id="PF05699">
    <property type="entry name" value="Dimer_Tnp_hAT"/>
    <property type="match status" value="1"/>
</dbReference>
<dbReference type="InParanoid" id="A0A067MQG8"/>
<feature type="non-terminal residue" evidence="8">
    <location>
        <position position="1"/>
    </location>
</feature>